<dbReference type="SUPFAM" id="SSF50249">
    <property type="entry name" value="Nucleic acid-binding proteins"/>
    <property type="match status" value="1"/>
</dbReference>
<dbReference type="InterPro" id="IPR002878">
    <property type="entry name" value="ChsH2_C"/>
</dbReference>
<dbReference type="InterPro" id="IPR052513">
    <property type="entry name" value="Thioester_dehydratase-like"/>
</dbReference>
<evidence type="ECO:0000313" key="3">
    <source>
        <dbReference type="EMBL" id="GAA4558666.1"/>
    </source>
</evidence>
<organism evidence="3 4">
    <name type="scientific">Pseudonocardia xishanensis</name>
    <dbReference type="NCBI Taxonomy" id="630995"/>
    <lineage>
        <taxon>Bacteria</taxon>
        <taxon>Bacillati</taxon>
        <taxon>Actinomycetota</taxon>
        <taxon>Actinomycetes</taxon>
        <taxon>Pseudonocardiales</taxon>
        <taxon>Pseudonocardiaceae</taxon>
        <taxon>Pseudonocardia</taxon>
    </lineage>
</organism>
<gene>
    <name evidence="3" type="ORF">GCM10023175_65240</name>
</gene>
<comment type="caution">
    <text evidence="3">The sequence shown here is derived from an EMBL/GenBank/DDBJ whole genome shotgun (WGS) entry which is preliminary data.</text>
</comment>
<keyword evidence="4" id="KW-1185">Reference proteome</keyword>
<evidence type="ECO:0000259" key="2">
    <source>
        <dbReference type="Pfam" id="PF12172"/>
    </source>
</evidence>
<accession>A0ABP8S3M6</accession>
<reference evidence="4" key="1">
    <citation type="journal article" date="2019" name="Int. J. Syst. Evol. Microbiol.">
        <title>The Global Catalogue of Microorganisms (GCM) 10K type strain sequencing project: providing services to taxonomists for standard genome sequencing and annotation.</title>
        <authorList>
            <consortium name="The Broad Institute Genomics Platform"/>
            <consortium name="The Broad Institute Genome Sequencing Center for Infectious Disease"/>
            <person name="Wu L."/>
            <person name="Ma J."/>
        </authorList>
    </citation>
    <scope>NUCLEOTIDE SEQUENCE [LARGE SCALE GENOMIC DNA]</scope>
    <source>
        <strain evidence="4">JCM 17906</strain>
    </source>
</reference>
<dbReference type="Gene3D" id="6.10.30.10">
    <property type="match status" value="1"/>
</dbReference>
<dbReference type="Pfam" id="PF12172">
    <property type="entry name" value="zf-ChsH2"/>
    <property type="match status" value="1"/>
</dbReference>
<dbReference type="RefSeq" id="WP_345426922.1">
    <property type="nucleotide sequence ID" value="NZ_BAABGT010000114.1"/>
</dbReference>
<proteinExistence type="predicted"/>
<evidence type="ECO:0008006" key="5">
    <source>
        <dbReference type="Google" id="ProtNLM"/>
    </source>
</evidence>
<dbReference type="Proteomes" id="UP001501598">
    <property type="component" value="Unassembled WGS sequence"/>
</dbReference>
<evidence type="ECO:0000313" key="4">
    <source>
        <dbReference type="Proteomes" id="UP001501598"/>
    </source>
</evidence>
<name>A0ABP8S3M6_9PSEU</name>
<dbReference type="PANTHER" id="PTHR34075:SF5">
    <property type="entry name" value="BLR3430 PROTEIN"/>
    <property type="match status" value="1"/>
</dbReference>
<feature type="domain" description="ChsH2 rubredoxin-like zinc ribbon" evidence="2">
    <location>
        <begin position="16"/>
        <end position="52"/>
    </location>
</feature>
<protein>
    <recommendedName>
        <fullName evidence="5">OB-fold protein</fullName>
    </recommendedName>
</protein>
<feature type="domain" description="ChsH2 C-terminal OB-fold" evidence="1">
    <location>
        <begin position="53"/>
        <end position="113"/>
    </location>
</feature>
<dbReference type="InterPro" id="IPR012340">
    <property type="entry name" value="NA-bd_OB-fold"/>
</dbReference>
<dbReference type="Pfam" id="PF01796">
    <property type="entry name" value="OB_ChsH2_C"/>
    <property type="match status" value="1"/>
</dbReference>
<evidence type="ECO:0000259" key="1">
    <source>
        <dbReference type="Pfam" id="PF01796"/>
    </source>
</evidence>
<dbReference type="EMBL" id="BAABGT010000114">
    <property type="protein sequence ID" value="GAA4558666.1"/>
    <property type="molecule type" value="Genomic_DNA"/>
</dbReference>
<dbReference type="PANTHER" id="PTHR34075">
    <property type="entry name" value="BLR3430 PROTEIN"/>
    <property type="match status" value="1"/>
</dbReference>
<dbReference type="InterPro" id="IPR022002">
    <property type="entry name" value="ChsH2_Znr"/>
</dbReference>
<sequence length="129" mass="13958">MSLLPLQRDTWSAAFFDAAARGQLLILRCGACQQFSAPQVRHCAFCSSGELEWVRSIGRGEIVTWTVPHRRENGTTEPAYVVAIVQLDEGPWIHAHGSSDVALRAGRPVSITFAPVDGGEFLPVLAVSA</sequence>